<dbReference type="PROSITE" id="PS01124">
    <property type="entry name" value="HTH_ARAC_FAMILY_2"/>
    <property type="match status" value="1"/>
</dbReference>
<gene>
    <name evidence="4" type="ORF">C3Y92_07480</name>
</gene>
<evidence type="ECO:0000313" key="4">
    <source>
        <dbReference type="EMBL" id="QAZ67075.1"/>
    </source>
</evidence>
<dbReference type="Gene3D" id="1.10.10.60">
    <property type="entry name" value="Homeodomain-like"/>
    <property type="match status" value="1"/>
</dbReference>
<dbReference type="InterPro" id="IPR018060">
    <property type="entry name" value="HTH_AraC"/>
</dbReference>
<dbReference type="GO" id="GO:0043565">
    <property type="term" value="F:sequence-specific DNA binding"/>
    <property type="evidence" value="ECO:0007669"/>
    <property type="project" value="InterPro"/>
</dbReference>
<dbReference type="InterPro" id="IPR009057">
    <property type="entry name" value="Homeodomain-like_sf"/>
</dbReference>
<protein>
    <submittedName>
        <fullName evidence="4">AraC family transcriptional regulator</fullName>
    </submittedName>
</protein>
<reference evidence="4 5" key="1">
    <citation type="submission" date="2018-02" db="EMBL/GenBank/DDBJ databases">
        <title>Genome sequence of Desulfovibrio carbinolicus DSM 3852.</title>
        <authorList>
            <person name="Wilbanks E."/>
            <person name="Skennerton C.T."/>
            <person name="Orphan V.J."/>
        </authorList>
    </citation>
    <scope>NUCLEOTIDE SEQUENCE [LARGE SCALE GENOMIC DNA]</scope>
    <source>
        <strain evidence="4 5">DSM 3852</strain>
    </source>
</reference>
<evidence type="ECO:0000256" key="2">
    <source>
        <dbReference type="ARBA" id="ARBA00023163"/>
    </source>
</evidence>
<dbReference type="Pfam" id="PF06719">
    <property type="entry name" value="AraC_N"/>
    <property type="match status" value="1"/>
</dbReference>
<dbReference type="Pfam" id="PF12833">
    <property type="entry name" value="HTH_18"/>
    <property type="match status" value="1"/>
</dbReference>
<proteinExistence type="predicted"/>
<feature type="domain" description="HTH araC/xylS-type" evidence="3">
    <location>
        <begin position="206"/>
        <end position="304"/>
    </location>
</feature>
<evidence type="ECO:0000256" key="1">
    <source>
        <dbReference type="ARBA" id="ARBA00023015"/>
    </source>
</evidence>
<dbReference type="EMBL" id="CP026538">
    <property type="protein sequence ID" value="QAZ67075.1"/>
    <property type="molecule type" value="Genomic_DNA"/>
</dbReference>
<dbReference type="PANTHER" id="PTHR43436">
    <property type="entry name" value="ARAC-FAMILY TRANSCRIPTIONAL REGULATOR"/>
    <property type="match status" value="1"/>
</dbReference>
<keyword evidence="2" id="KW-0804">Transcription</keyword>
<keyword evidence="5" id="KW-1185">Reference proteome</keyword>
<organism evidence="4 5">
    <name type="scientific">Solidesulfovibrio carbinolicus</name>
    <dbReference type="NCBI Taxonomy" id="296842"/>
    <lineage>
        <taxon>Bacteria</taxon>
        <taxon>Pseudomonadati</taxon>
        <taxon>Thermodesulfobacteriota</taxon>
        <taxon>Desulfovibrionia</taxon>
        <taxon>Desulfovibrionales</taxon>
        <taxon>Desulfovibrionaceae</taxon>
        <taxon>Solidesulfovibrio</taxon>
    </lineage>
</organism>
<dbReference type="GO" id="GO:0003700">
    <property type="term" value="F:DNA-binding transcription factor activity"/>
    <property type="evidence" value="ECO:0007669"/>
    <property type="project" value="InterPro"/>
</dbReference>
<dbReference type="SUPFAM" id="SSF46689">
    <property type="entry name" value="Homeodomain-like"/>
    <property type="match status" value="2"/>
</dbReference>
<evidence type="ECO:0000313" key="5">
    <source>
        <dbReference type="Proteomes" id="UP000293296"/>
    </source>
</evidence>
<dbReference type="PANTHER" id="PTHR43436:SF1">
    <property type="entry name" value="TRANSCRIPTIONAL REGULATORY PROTEIN"/>
    <property type="match status" value="1"/>
</dbReference>
<keyword evidence="1" id="KW-0805">Transcription regulation</keyword>
<dbReference type="Proteomes" id="UP000293296">
    <property type="component" value="Chromosome"/>
</dbReference>
<sequence length="311" mass="34478">MTDQGASRRVEPEDIKVAREGLAESIARRTAACDVLDTAIPALALVRRGEPTAQTCYVHEPSLCCIVQGAKRVYLGEDVYQYDPYNYLITSVDLPVMSQIVEASPETPYLGLVLRLDQREVAQTVVDSKPPPLPERQTNRAMAVGRVTLPLLDALQRLVALLDEPESIPALAPLVYREILFRLLTGDQGARLRQIAAAGSRGSQIAVAIDWLKGHFKEALRVEALAEQARMGVSTFHRHFRELTAMSPLQYQKWLRLHEARRLLLAGGIDAAGAAFAVGYESHSQFNREYSRLFGAPPLRDIKSLRRLAGD</sequence>
<dbReference type="InterPro" id="IPR009594">
    <property type="entry name" value="Tscrpt_reg_HTH_AraC_N"/>
</dbReference>
<accession>A0A4P6HJN6</accession>
<name>A0A4P6HJN6_9BACT</name>
<dbReference type="AlphaFoldDB" id="A0A4P6HJN6"/>
<evidence type="ECO:0000259" key="3">
    <source>
        <dbReference type="PROSITE" id="PS01124"/>
    </source>
</evidence>
<dbReference type="RefSeq" id="WP_129351294.1">
    <property type="nucleotide sequence ID" value="NZ_CP026538.1"/>
</dbReference>
<dbReference type="SMART" id="SM00342">
    <property type="entry name" value="HTH_ARAC"/>
    <property type="match status" value="1"/>
</dbReference>
<dbReference type="OrthoDB" id="9802263at2"/>
<dbReference type="KEGG" id="dcb:C3Y92_07480"/>